<accession>A0A166N725</accession>
<dbReference type="EMBL" id="KV426751">
    <property type="protein sequence ID" value="KZV78825.1"/>
    <property type="molecule type" value="Genomic_DNA"/>
</dbReference>
<name>A0A166N725_EXIGL</name>
<gene>
    <name evidence="2" type="ORF">EXIGLDRAFT_502596</name>
</gene>
<dbReference type="InParanoid" id="A0A166N725"/>
<dbReference type="AlphaFoldDB" id="A0A166N725"/>
<dbReference type="Proteomes" id="UP000077266">
    <property type="component" value="Unassembled WGS sequence"/>
</dbReference>
<protein>
    <submittedName>
        <fullName evidence="2">Uncharacterized protein</fullName>
    </submittedName>
</protein>
<sequence length="76" mass="7531">MPTALLEVNRPPPTSNGSSAATAVNGYLDGGAASTSFLSVGSTVVDGLPNLEGKDVVQQVSTPITPIARLEPPGAA</sequence>
<reference evidence="2 3" key="1">
    <citation type="journal article" date="2016" name="Mol. Biol. Evol.">
        <title>Comparative Genomics of Early-Diverging Mushroom-Forming Fungi Provides Insights into the Origins of Lignocellulose Decay Capabilities.</title>
        <authorList>
            <person name="Nagy L.G."/>
            <person name="Riley R."/>
            <person name="Tritt A."/>
            <person name="Adam C."/>
            <person name="Daum C."/>
            <person name="Floudas D."/>
            <person name="Sun H."/>
            <person name="Yadav J.S."/>
            <person name="Pangilinan J."/>
            <person name="Larsson K.H."/>
            <person name="Matsuura K."/>
            <person name="Barry K."/>
            <person name="Labutti K."/>
            <person name="Kuo R."/>
            <person name="Ohm R.A."/>
            <person name="Bhattacharya S.S."/>
            <person name="Shirouzu T."/>
            <person name="Yoshinaga Y."/>
            <person name="Martin F.M."/>
            <person name="Grigoriev I.V."/>
            <person name="Hibbett D.S."/>
        </authorList>
    </citation>
    <scope>NUCLEOTIDE SEQUENCE [LARGE SCALE GENOMIC DNA]</scope>
    <source>
        <strain evidence="2 3">HHB12029</strain>
    </source>
</reference>
<feature type="region of interest" description="Disordered" evidence="1">
    <location>
        <begin position="1"/>
        <end position="24"/>
    </location>
</feature>
<evidence type="ECO:0000313" key="3">
    <source>
        <dbReference type="Proteomes" id="UP000077266"/>
    </source>
</evidence>
<evidence type="ECO:0000256" key="1">
    <source>
        <dbReference type="SAM" id="MobiDB-lite"/>
    </source>
</evidence>
<evidence type="ECO:0000313" key="2">
    <source>
        <dbReference type="EMBL" id="KZV78825.1"/>
    </source>
</evidence>
<keyword evidence="3" id="KW-1185">Reference proteome</keyword>
<proteinExistence type="predicted"/>
<organism evidence="2 3">
    <name type="scientific">Exidia glandulosa HHB12029</name>
    <dbReference type="NCBI Taxonomy" id="1314781"/>
    <lineage>
        <taxon>Eukaryota</taxon>
        <taxon>Fungi</taxon>
        <taxon>Dikarya</taxon>
        <taxon>Basidiomycota</taxon>
        <taxon>Agaricomycotina</taxon>
        <taxon>Agaricomycetes</taxon>
        <taxon>Auriculariales</taxon>
        <taxon>Exidiaceae</taxon>
        <taxon>Exidia</taxon>
    </lineage>
</organism>